<feature type="region of interest" description="Disordered" evidence="8">
    <location>
        <begin position="224"/>
        <end position="319"/>
    </location>
</feature>
<dbReference type="Pfam" id="PF21010">
    <property type="entry name" value="HA2_C"/>
    <property type="match status" value="1"/>
</dbReference>
<keyword evidence="3" id="KW-0547">Nucleotide-binding</keyword>
<accession>A0A9W8E3G1</accession>
<dbReference type="Pfam" id="PF04408">
    <property type="entry name" value="WHD_HA2"/>
    <property type="match status" value="1"/>
</dbReference>
<evidence type="ECO:0000313" key="12">
    <source>
        <dbReference type="Proteomes" id="UP001150569"/>
    </source>
</evidence>
<sequence length="1252" mass="137883">MPKIRPRYNDKARRTERGHQPAAAEEPGSETVDQSNAVVMPSNRHERLAKAAADAGVTLPGNKLSIKKQRRLEKYIEKKLKKEERVTLIEKLATSSFGSAHLRSSRSLGYGLGKETLRERLRRAAMETRDGLPRSDPSVPLLVERHIPDIPDFVTTGQSADIMSMTTAEARTTASSAPVPTVTFGGALKRSAEGVAPVPIVKRQRKKTTPSYIGLIKAQHTTNDRLRARAAEQAEADDADTDFDSSDSAYDSSEDDSEAEEEGSGKSAPVTTSVTVPAPTPASAQPTARPVAPVTPTGPRHGKVTIGPHQPALSNVPAADRQQTFFVTVERTPEIEASRAKLPICAEEQSIMETILANPVVVLCGETGSGKTTQVPQFLYEAGFGNPDSDNPGMIGVTQPRRVAAISMAKRVGEELNLTGTAKVAHQIRYDSTARAETAIKFMTDGVLLRELAHDLLLSRYSVLIVDEAHERSLNTDILIGVVSRVVKLRAKLHRENPTGEVRPLRVIIMSATLRVEDFTGNKRLFPSPPPVIRVDARQYPVKMHFNRVTHADYVGEALKKVSKIHTRLPRGGILVFLTSQNEITTLCRTLRRKYAHGSAANVRTAAEEARPPSFTAEEDPGRVGQADLRAEEFDLGDQPPTVDGELRDDYVSDDDDKEREATDADEETDDEGEPFDGRWPGDEEEVENEDDRPDPAAQPLYVLPLYSLLPTAQQMRVFEPVPEGHRLCVVATNVAETSLTIPGIRYVVDGGKVKERKYDGATGTQSFEVNWVSQAAGNQRAGRAGRTGPGHCYRLYSSAVFNDHFKTFSEPEILQMAIEGVVLQMKAMLLDNVVNFPFPTPPDRADLLHAEKLLVHLEALDPESKRITEAGKLMAEFPVAPRFSRMLLVGQQHQCLDYVVAIAAGMSVGDPFVHEANLYDGTTDRSGGQAGSEEGDSAEATARRKAERTQYKKAMAELTGPNPTSDMLKLLHAVCAYEFAGGSEDFCRRYYLRPKAMREIQQLRVQLTRLYTKLLPSAKLGDKTACLDPPTPFQTKVLRQTIVAGFIDRIAVRWDLVHSQPPPGHHSKSKSHRLGSGSGRDTPYVTMVSHEPVYVHGSSVLADQPAPETIAYQELQRSVSHDPNAALDPTLTARQRYELKTAGRLWLKGLTNVHPRWLTVLGRHLTTLPKPLMHPAPRYYYAADLATLDQAALLALHEGKVTTLTPESADDKDTMFAYVDPTFGPKSWPLPRILVQYKREGSRWVMLKVVS</sequence>
<dbReference type="Pfam" id="PF00270">
    <property type="entry name" value="DEAD"/>
    <property type="match status" value="1"/>
</dbReference>
<feature type="region of interest" description="Disordered" evidence="8">
    <location>
        <begin position="1059"/>
        <end position="1082"/>
    </location>
</feature>
<dbReference type="Gene3D" id="1.20.120.1080">
    <property type="match status" value="1"/>
</dbReference>
<dbReference type="FunFam" id="3.40.50.300:FF:000637">
    <property type="entry name" value="ATP-dependent RNA helicase DHX37/DHR1"/>
    <property type="match status" value="1"/>
</dbReference>
<feature type="compositionally biased region" description="Low complexity" evidence="8">
    <location>
        <begin position="267"/>
        <end position="299"/>
    </location>
</feature>
<dbReference type="GO" id="GO:0005524">
    <property type="term" value="F:ATP binding"/>
    <property type="evidence" value="ECO:0007669"/>
    <property type="project" value="UniProtKB-KW"/>
</dbReference>
<comment type="catalytic activity">
    <reaction evidence="7">
        <text>ATP + H2O = ADP + phosphate + H(+)</text>
        <dbReference type="Rhea" id="RHEA:13065"/>
        <dbReference type="ChEBI" id="CHEBI:15377"/>
        <dbReference type="ChEBI" id="CHEBI:15378"/>
        <dbReference type="ChEBI" id="CHEBI:30616"/>
        <dbReference type="ChEBI" id="CHEBI:43474"/>
        <dbReference type="ChEBI" id="CHEBI:456216"/>
        <dbReference type="EC" id="3.6.4.13"/>
    </reaction>
</comment>
<dbReference type="PANTHER" id="PTHR18934">
    <property type="entry name" value="ATP-DEPENDENT RNA HELICASE"/>
    <property type="match status" value="1"/>
</dbReference>
<evidence type="ECO:0000313" key="11">
    <source>
        <dbReference type="EMBL" id="KAJ1930297.1"/>
    </source>
</evidence>
<protein>
    <recommendedName>
        <fullName evidence="2">RNA helicase</fullName>
        <ecNumber evidence="2">3.6.4.13</ecNumber>
    </recommendedName>
</protein>
<evidence type="ECO:0000256" key="7">
    <source>
        <dbReference type="ARBA" id="ARBA00047984"/>
    </source>
</evidence>
<dbReference type="InterPro" id="IPR011709">
    <property type="entry name" value="DEAD-box_helicase_OB_fold"/>
</dbReference>
<dbReference type="PANTHER" id="PTHR18934:SF99">
    <property type="entry name" value="ATP-DEPENDENT RNA HELICASE DHX37-RELATED"/>
    <property type="match status" value="1"/>
</dbReference>
<reference evidence="11" key="1">
    <citation type="submission" date="2022-07" db="EMBL/GenBank/DDBJ databases">
        <title>Phylogenomic reconstructions and comparative analyses of Kickxellomycotina fungi.</title>
        <authorList>
            <person name="Reynolds N.K."/>
            <person name="Stajich J.E."/>
            <person name="Barry K."/>
            <person name="Grigoriev I.V."/>
            <person name="Crous P."/>
            <person name="Smith M.E."/>
        </authorList>
    </citation>
    <scope>NUCLEOTIDE SEQUENCE</scope>
    <source>
        <strain evidence="11">RSA 861</strain>
    </source>
</reference>
<dbReference type="InterPro" id="IPR001650">
    <property type="entry name" value="Helicase_C-like"/>
</dbReference>
<gene>
    <name evidence="11" type="primary">ECM16_1</name>
    <name evidence="11" type="ORF">IWQ60_000409</name>
</gene>
<feature type="domain" description="Helicase ATP-binding" evidence="9">
    <location>
        <begin position="352"/>
        <end position="532"/>
    </location>
</feature>
<evidence type="ECO:0000256" key="2">
    <source>
        <dbReference type="ARBA" id="ARBA00012552"/>
    </source>
</evidence>
<keyword evidence="5 11" id="KW-0347">Helicase</keyword>
<dbReference type="CDD" id="cd18791">
    <property type="entry name" value="SF2_C_RHA"/>
    <property type="match status" value="1"/>
</dbReference>
<proteinExistence type="inferred from homology"/>
<dbReference type="Pfam" id="PF00271">
    <property type="entry name" value="Helicase_C"/>
    <property type="match status" value="1"/>
</dbReference>
<feature type="domain" description="Helicase C-terminal" evidence="10">
    <location>
        <begin position="657"/>
        <end position="830"/>
    </location>
</feature>
<dbReference type="PROSITE" id="PS00690">
    <property type="entry name" value="DEAH_ATP_HELICASE"/>
    <property type="match status" value="1"/>
</dbReference>
<name>A0A9W8E3G1_9FUNG</name>
<keyword evidence="6" id="KW-0067">ATP-binding</keyword>
<evidence type="ECO:0000256" key="4">
    <source>
        <dbReference type="ARBA" id="ARBA00022801"/>
    </source>
</evidence>
<dbReference type="SMART" id="SM00487">
    <property type="entry name" value="DEXDc"/>
    <property type="match status" value="1"/>
</dbReference>
<organism evidence="11 12">
    <name type="scientific">Tieghemiomyces parasiticus</name>
    <dbReference type="NCBI Taxonomy" id="78921"/>
    <lineage>
        <taxon>Eukaryota</taxon>
        <taxon>Fungi</taxon>
        <taxon>Fungi incertae sedis</taxon>
        <taxon>Zoopagomycota</taxon>
        <taxon>Kickxellomycotina</taxon>
        <taxon>Dimargaritomycetes</taxon>
        <taxon>Dimargaritales</taxon>
        <taxon>Dimargaritaceae</taxon>
        <taxon>Tieghemiomyces</taxon>
    </lineage>
</organism>
<feature type="compositionally biased region" description="Acidic residues" evidence="8">
    <location>
        <begin position="652"/>
        <end position="675"/>
    </location>
</feature>
<dbReference type="SUPFAM" id="SSF52540">
    <property type="entry name" value="P-loop containing nucleoside triphosphate hydrolases"/>
    <property type="match status" value="1"/>
</dbReference>
<dbReference type="GO" id="GO:0005730">
    <property type="term" value="C:nucleolus"/>
    <property type="evidence" value="ECO:0007669"/>
    <property type="project" value="TreeGrafter"/>
</dbReference>
<dbReference type="InterPro" id="IPR011545">
    <property type="entry name" value="DEAD/DEAH_box_helicase_dom"/>
</dbReference>
<dbReference type="CDD" id="cd17982">
    <property type="entry name" value="DEXHc_DHX37"/>
    <property type="match status" value="1"/>
</dbReference>
<dbReference type="OrthoDB" id="10253254at2759"/>
<feature type="compositionally biased region" description="Acidic residues" evidence="8">
    <location>
        <begin position="252"/>
        <end position="262"/>
    </location>
</feature>
<evidence type="ECO:0000256" key="1">
    <source>
        <dbReference type="ARBA" id="ARBA00008792"/>
    </source>
</evidence>
<feature type="region of interest" description="Disordered" evidence="8">
    <location>
        <begin position="600"/>
        <end position="698"/>
    </location>
</feature>
<dbReference type="InterPro" id="IPR027417">
    <property type="entry name" value="P-loop_NTPase"/>
</dbReference>
<keyword evidence="12" id="KW-1185">Reference proteome</keyword>
<feature type="compositionally biased region" description="Basic and acidic residues" evidence="8">
    <location>
        <begin position="7"/>
        <end position="19"/>
    </location>
</feature>
<dbReference type="PROSITE" id="PS51192">
    <property type="entry name" value="HELICASE_ATP_BIND_1"/>
    <property type="match status" value="1"/>
</dbReference>
<dbReference type="GO" id="GO:0000462">
    <property type="term" value="P:maturation of SSU-rRNA from tricistronic rRNA transcript (SSU-rRNA, 5.8S rRNA, LSU-rRNA)"/>
    <property type="evidence" value="ECO:0007669"/>
    <property type="project" value="TreeGrafter"/>
</dbReference>
<dbReference type="SMART" id="SM00847">
    <property type="entry name" value="HA2"/>
    <property type="match status" value="1"/>
</dbReference>
<dbReference type="Gene3D" id="3.40.50.300">
    <property type="entry name" value="P-loop containing nucleotide triphosphate hydrolases"/>
    <property type="match status" value="3"/>
</dbReference>
<dbReference type="InterPro" id="IPR007502">
    <property type="entry name" value="Helicase-assoc_dom"/>
</dbReference>
<dbReference type="InterPro" id="IPR003593">
    <property type="entry name" value="AAA+_ATPase"/>
</dbReference>
<evidence type="ECO:0000259" key="9">
    <source>
        <dbReference type="PROSITE" id="PS51192"/>
    </source>
</evidence>
<dbReference type="InterPro" id="IPR014001">
    <property type="entry name" value="Helicase_ATP-bd"/>
</dbReference>
<dbReference type="EC" id="3.6.4.13" evidence="2"/>
<dbReference type="SMART" id="SM00382">
    <property type="entry name" value="AAA"/>
    <property type="match status" value="1"/>
</dbReference>
<evidence type="ECO:0000256" key="3">
    <source>
        <dbReference type="ARBA" id="ARBA00022741"/>
    </source>
</evidence>
<feature type="region of interest" description="Disordered" evidence="8">
    <location>
        <begin position="920"/>
        <end position="946"/>
    </location>
</feature>
<dbReference type="InterPro" id="IPR048333">
    <property type="entry name" value="HA2_WH"/>
</dbReference>
<dbReference type="InterPro" id="IPR002464">
    <property type="entry name" value="DNA/RNA_helicase_DEAH_CS"/>
</dbReference>
<dbReference type="Pfam" id="PF07717">
    <property type="entry name" value="OB_NTP_bind"/>
    <property type="match status" value="1"/>
</dbReference>
<evidence type="ECO:0000259" key="10">
    <source>
        <dbReference type="PROSITE" id="PS51194"/>
    </source>
</evidence>
<comment type="similarity">
    <text evidence="1">Belongs to the DEAD box helicase family. DEAH subfamily.</text>
</comment>
<dbReference type="SMART" id="SM00490">
    <property type="entry name" value="HELICc"/>
    <property type="match status" value="1"/>
</dbReference>
<evidence type="ECO:0000256" key="8">
    <source>
        <dbReference type="SAM" id="MobiDB-lite"/>
    </source>
</evidence>
<dbReference type="AlphaFoldDB" id="A0A9W8E3G1"/>
<dbReference type="GO" id="GO:0003724">
    <property type="term" value="F:RNA helicase activity"/>
    <property type="evidence" value="ECO:0007669"/>
    <property type="project" value="UniProtKB-EC"/>
</dbReference>
<comment type="caution">
    <text evidence="11">The sequence shown here is derived from an EMBL/GenBank/DDBJ whole genome shotgun (WGS) entry which is preliminary data.</text>
</comment>
<evidence type="ECO:0000256" key="5">
    <source>
        <dbReference type="ARBA" id="ARBA00022806"/>
    </source>
</evidence>
<evidence type="ECO:0000256" key="6">
    <source>
        <dbReference type="ARBA" id="ARBA00022840"/>
    </source>
</evidence>
<feature type="region of interest" description="Disordered" evidence="8">
    <location>
        <begin position="1"/>
        <end position="36"/>
    </location>
</feature>
<dbReference type="GO" id="GO:0003723">
    <property type="term" value="F:RNA binding"/>
    <property type="evidence" value="ECO:0007669"/>
    <property type="project" value="TreeGrafter"/>
</dbReference>
<dbReference type="Proteomes" id="UP001150569">
    <property type="component" value="Unassembled WGS sequence"/>
</dbReference>
<keyword evidence="4 11" id="KW-0378">Hydrolase</keyword>
<dbReference type="PROSITE" id="PS51194">
    <property type="entry name" value="HELICASE_CTER"/>
    <property type="match status" value="1"/>
</dbReference>
<dbReference type="EMBL" id="JANBPT010000010">
    <property type="protein sequence ID" value="KAJ1930297.1"/>
    <property type="molecule type" value="Genomic_DNA"/>
</dbReference>
<dbReference type="GO" id="GO:1990904">
    <property type="term" value="C:ribonucleoprotein complex"/>
    <property type="evidence" value="ECO:0007669"/>
    <property type="project" value="UniProtKB-ARBA"/>
</dbReference>
<dbReference type="GO" id="GO:0016787">
    <property type="term" value="F:hydrolase activity"/>
    <property type="evidence" value="ECO:0007669"/>
    <property type="project" value="UniProtKB-KW"/>
</dbReference>
<feature type="compositionally biased region" description="Acidic residues" evidence="8">
    <location>
        <begin position="683"/>
        <end position="693"/>
    </location>
</feature>
<feature type="compositionally biased region" description="Acidic residues" evidence="8">
    <location>
        <begin position="234"/>
        <end position="245"/>
    </location>
</feature>